<dbReference type="CDD" id="cd06171">
    <property type="entry name" value="Sigma70_r4"/>
    <property type="match status" value="1"/>
</dbReference>
<dbReference type="InterPro" id="IPR013325">
    <property type="entry name" value="RNA_pol_sigma_r2"/>
</dbReference>
<dbReference type="AlphaFoldDB" id="A0A1F7JHP6"/>
<dbReference type="SUPFAM" id="SSF88659">
    <property type="entry name" value="Sigma3 and sigma4 domains of RNA polymerase sigma factors"/>
    <property type="match status" value="1"/>
</dbReference>
<dbReference type="GO" id="GO:0016987">
    <property type="term" value="F:sigma factor activity"/>
    <property type="evidence" value="ECO:0007669"/>
    <property type="project" value="UniProtKB-KW"/>
</dbReference>
<evidence type="ECO:0000256" key="2">
    <source>
        <dbReference type="ARBA" id="ARBA00023015"/>
    </source>
</evidence>
<dbReference type="Gene3D" id="1.10.10.10">
    <property type="entry name" value="Winged helix-like DNA-binding domain superfamily/Winged helix DNA-binding domain"/>
    <property type="match status" value="1"/>
</dbReference>
<sequence>MNKKISDGEIIRDIQQGQIDHYSYLVHRYIGKLNLYVKQFIKKAEDRDDIIQTTFINYYKVIDCIDSSRPIWPYLMTIAKHEVNHFLRQQYKKVALTDDISDEMGEYNIEEKDVIEQTIAKLNEKDKRVIRLLYQGYTYKEIAEVLQKPLNTIKTLIRRLRIKLIRKNDKT</sequence>
<gene>
    <name evidence="7" type="ORF">A3H78_04040</name>
</gene>
<organism evidence="7 8">
    <name type="scientific">Candidatus Roizmanbacteria bacterium RIFCSPLOWO2_02_FULL_36_11</name>
    <dbReference type="NCBI Taxonomy" id="1802071"/>
    <lineage>
        <taxon>Bacteria</taxon>
        <taxon>Candidatus Roizmaniibacteriota</taxon>
    </lineage>
</organism>
<accession>A0A1F7JHP6</accession>
<dbReference type="PANTHER" id="PTHR43133:SF51">
    <property type="entry name" value="RNA POLYMERASE SIGMA FACTOR"/>
    <property type="match status" value="1"/>
</dbReference>
<dbReference type="NCBIfam" id="TIGR02937">
    <property type="entry name" value="sigma70-ECF"/>
    <property type="match status" value="1"/>
</dbReference>
<evidence type="ECO:0000256" key="3">
    <source>
        <dbReference type="ARBA" id="ARBA00023082"/>
    </source>
</evidence>
<dbReference type="InterPro" id="IPR007627">
    <property type="entry name" value="RNA_pol_sigma70_r2"/>
</dbReference>
<name>A0A1F7JHP6_9BACT</name>
<evidence type="ECO:0000256" key="1">
    <source>
        <dbReference type="ARBA" id="ARBA00010641"/>
    </source>
</evidence>
<evidence type="ECO:0000259" key="6">
    <source>
        <dbReference type="Pfam" id="PF08281"/>
    </source>
</evidence>
<dbReference type="Pfam" id="PF04542">
    <property type="entry name" value="Sigma70_r2"/>
    <property type="match status" value="1"/>
</dbReference>
<evidence type="ECO:0000313" key="7">
    <source>
        <dbReference type="EMBL" id="OGK55126.1"/>
    </source>
</evidence>
<dbReference type="Proteomes" id="UP000177418">
    <property type="component" value="Unassembled WGS sequence"/>
</dbReference>
<dbReference type="InterPro" id="IPR013324">
    <property type="entry name" value="RNA_pol_sigma_r3/r4-like"/>
</dbReference>
<keyword evidence="2" id="KW-0805">Transcription regulation</keyword>
<dbReference type="GO" id="GO:0003677">
    <property type="term" value="F:DNA binding"/>
    <property type="evidence" value="ECO:0007669"/>
    <property type="project" value="InterPro"/>
</dbReference>
<proteinExistence type="inferred from homology"/>
<dbReference type="Pfam" id="PF08281">
    <property type="entry name" value="Sigma70_r4_2"/>
    <property type="match status" value="1"/>
</dbReference>
<dbReference type="InterPro" id="IPR013249">
    <property type="entry name" value="RNA_pol_sigma70_r4_t2"/>
</dbReference>
<dbReference type="EMBL" id="MGAV01000011">
    <property type="protein sequence ID" value="OGK55126.1"/>
    <property type="molecule type" value="Genomic_DNA"/>
</dbReference>
<dbReference type="PANTHER" id="PTHR43133">
    <property type="entry name" value="RNA POLYMERASE ECF-TYPE SIGMA FACTO"/>
    <property type="match status" value="1"/>
</dbReference>
<evidence type="ECO:0000259" key="5">
    <source>
        <dbReference type="Pfam" id="PF04542"/>
    </source>
</evidence>
<feature type="domain" description="RNA polymerase sigma factor 70 region 4 type 2" evidence="6">
    <location>
        <begin position="114"/>
        <end position="164"/>
    </location>
</feature>
<keyword evidence="4" id="KW-0804">Transcription</keyword>
<feature type="domain" description="RNA polymerase sigma-70 region 2" evidence="5">
    <location>
        <begin position="25"/>
        <end position="90"/>
    </location>
</feature>
<dbReference type="InterPro" id="IPR039425">
    <property type="entry name" value="RNA_pol_sigma-70-like"/>
</dbReference>
<evidence type="ECO:0000256" key="4">
    <source>
        <dbReference type="ARBA" id="ARBA00023163"/>
    </source>
</evidence>
<dbReference type="SUPFAM" id="SSF88946">
    <property type="entry name" value="Sigma2 domain of RNA polymerase sigma factors"/>
    <property type="match status" value="1"/>
</dbReference>
<protein>
    <recommendedName>
        <fullName evidence="9">HTH luxR-type domain-containing protein</fullName>
    </recommendedName>
</protein>
<keyword evidence="3" id="KW-0731">Sigma factor</keyword>
<dbReference type="Gene3D" id="1.10.1740.10">
    <property type="match status" value="1"/>
</dbReference>
<dbReference type="InterPro" id="IPR014284">
    <property type="entry name" value="RNA_pol_sigma-70_dom"/>
</dbReference>
<comment type="caution">
    <text evidence="7">The sequence shown here is derived from an EMBL/GenBank/DDBJ whole genome shotgun (WGS) entry which is preliminary data.</text>
</comment>
<dbReference type="InterPro" id="IPR036388">
    <property type="entry name" value="WH-like_DNA-bd_sf"/>
</dbReference>
<comment type="similarity">
    <text evidence="1">Belongs to the sigma-70 factor family. ECF subfamily.</text>
</comment>
<evidence type="ECO:0000313" key="8">
    <source>
        <dbReference type="Proteomes" id="UP000177418"/>
    </source>
</evidence>
<dbReference type="GO" id="GO:0006352">
    <property type="term" value="P:DNA-templated transcription initiation"/>
    <property type="evidence" value="ECO:0007669"/>
    <property type="project" value="InterPro"/>
</dbReference>
<reference evidence="7 8" key="1">
    <citation type="journal article" date="2016" name="Nat. Commun.">
        <title>Thousands of microbial genomes shed light on interconnected biogeochemical processes in an aquifer system.</title>
        <authorList>
            <person name="Anantharaman K."/>
            <person name="Brown C.T."/>
            <person name="Hug L.A."/>
            <person name="Sharon I."/>
            <person name="Castelle C.J."/>
            <person name="Probst A.J."/>
            <person name="Thomas B.C."/>
            <person name="Singh A."/>
            <person name="Wilkins M.J."/>
            <person name="Karaoz U."/>
            <person name="Brodie E.L."/>
            <person name="Williams K.H."/>
            <person name="Hubbard S.S."/>
            <person name="Banfield J.F."/>
        </authorList>
    </citation>
    <scope>NUCLEOTIDE SEQUENCE [LARGE SCALE GENOMIC DNA]</scope>
</reference>
<evidence type="ECO:0008006" key="9">
    <source>
        <dbReference type="Google" id="ProtNLM"/>
    </source>
</evidence>